<gene>
    <name evidence="1" type="ORF">CASFOL_037110</name>
</gene>
<reference evidence="2" key="1">
    <citation type="journal article" date="2024" name="IScience">
        <title>Strigolactones Initiate the Formation of Haustorium-like Structures in Castilleja.</title>
        <authorList>
            <person name="Buerger M."/>
            <person name="Peterson D."/>
            <person name="Chory J."/>
        </authorList>
    </citation>
    <scope>NUCLEOTIDE SEQUENCE [LARGE SCALE GENOMIC DNA]</scope>
</reference>
<dbReference type="Proteomes" id="UP001632038">
    <property type="component" value="Unassembled WGS sequence"/>
</dbReference>
<accession>A0ABD3BNN6</accession>
<dbReference type="AlphaFoldDB" id="A0ABD3BNN6"/>
<evidence type="ECO:0000313" key="1">
    <source>
        <dbReference type="EMBL" id="KAL3618882.1"/>
    </source>
</evidence>
<dbReference type="PANTHER" id="PTHR33526">
    <property type="entry name" value="OS07G0123800 PROTEIN"/>
    <property type="match status" value="1"/>
</dbReference>
<sequence length="145" mass="16115">MKPKSVPKQSKFSKYIHVPLQVLARARDFYMKSLTGFSGPVPYGNAMGCPTPNITSITRSVSVNSNHKTAEQELRDLIRVGSIRRHDEAEAELRRSKSAQPLGGRGRVVARSNTVAFGRIDEDMVFEYGDEDEIGLLSRSKSYAV</sequence>
<dbReference type="EMBL" id="JAVIJP010000070">
    <property type="protein sequence ID" value="KAL3618882.1"/>
    <property type="molecule type" value="Genomic_DNA"/>
</dbReference>
<comment type="caution">
    <text evidence="1">The sequence shown here is derived from an EMBL/GenBank/DDBJ whole genome shotgun (WGS) entry which is preliminary data.</text>
</comment>
<keyword evidence="2" id="KW-1185">Reference proteome</keyword>
<proteinExistence type="predicted"/>
<protein>
    <submittedName>
        <fullName evidence="1">Uncharacterized protein</fullName>
    </submittedName>
</protein>
<organism evidence="1 2">
    <name type="scientific">Castilleja foliolosa</name>
    <dbReference type="NCBI Taxonomy" id="1961234"/>
    <lineage>
        <taxon>Eukaryota</taxon>
        <taxon>Viridiplantae</taxon>
        <taxon>Streptophyta</taxon>
        <taxon>Embryophyta</taxon>
        <taxon>Tracheophyta</taxon>
        <taxon>Spermatophyta</taxon>
        <taxon>Magnoliopsida</taxon>
        <taxon>eudicotyledons</taxon>
        <taxon>Gunneridae</taxon>
        <taxon>Pentapetalae</taxon>
        <taxon>asterids</taxon>
        <taxon>lamiids</taxon>
        <taxon>Lamiales</taxon>
        <taxon>Orobanchaceae</taxon>
        <taxon>Pedicularideae</taxon>
        <taxon>Castillejinae</taxon>
        <taxon>Castilleja</taxon>
    </lineage>
</organism>
<evidence type="ECO:0000313" key="2">
    <source>
        <dbReference type="Proteomes" id="UP001632038"/>
    </source>
</evidence>
<dbReference type="PIRSF" id="PIRSF031279">
    <property type="entry name" value="UCP031279"/>
    <property type="match status" value="1"/>
</dbReference>
<name>A0ABD3BNN6_9LAMI</name>
<dbReference type="PANTHER" id="PTHR33526:SF4">
    <property type="entry name" value="OS07G0123800 PROTEIN"/>
    <property type="match status" value="1"/>
</dbReference>
<dbReference type="InterPro" id="IPR016972">
    <property type="entry name" value="UCP031279"/>
</dbReference>